<dbReference type="InterPro" id="IPR008030">
    <property type="entry name" value="NmrA-like"/>
</dbReference>
<gene>
    <name evidence="4" type="ORF">N7469_001789</name>
</gene>
<dbReference type="SUPFAM" id="SSF51735">
    <property type="entry name" value="NAD(P)-binding Rossmann-fold domains"/>
    <property type="match status" value="1"/>
</dbReference>
<name>A0A9W9PGX8_PENCI</name>
<protein>
    <recommendedName>
        <fullName evidence="3">NmrA-like domain-containing protein</fullName>
    </recommendedName>
</protein>
<comment type="similarity">
    <text evidence="1">Belongs to the NmrA-type oxidoreductase family.</text>
</comment>
<dbReference type="EMBL" id="JAPQKT010000001">
    <property type="protein sequence ID" value="KAJ5243462.1"/>
    <property type="molecule type" value="Genomic_DNA"/>
</dbReference>
<accession>A0A9W9PGX8</accession>
<evidence type="ECO:0000256" key="2">
    <source>
        <dbReference type="ARBA" id="ARBA00022857"/>
    </source>
</evidence>
<dbReference type="Gene3D" id="3.40.50.720">
    <property type="entry name" value="NAD(P)-binding Rossmann-like Domain"/>
    <property type="match status" value="1"/>
</dbReference>
<sequence length="314" mass="34539">MSKLLVVFGATGQQGGSVIDFVLNDPQLSKEYSLRAITRDTSKPAAQSLKKSGVEVVSADVDDPQSLPAALANAHTVFIVTTTVYDEHLKSREFRQGKAMADASVSAGAKYLIFSTTPGCERLWGHPVDSFDSKAEVEDYIRKLPVSSAFFAPAMFMQNFLTNQAPRPIPGKEGSETTYAIANFISPDAPVPLIETVGDSGKYVGAILAAPEEYDGQTLSAATGFYSYRQAAEIISRITGKNTIYAQLPQEQWTSYLPPGYQRSMTAMMRWIEKPGYFGPQSQEMVEWTVKQARGKLTTFEEFVKQHAEELFSQ</sequence>
<evidence type="ECO:0000259" key="3">
    <source>
        <dbReference type="Pfam" id="PF05368"/>
    </source>
</evidence>
<comment type="caution">
    <text evidence="4">The sequence shown here is derived from an EMBL/GenBank/DDBJ whole genome shotgun (WGS) entry which is preliminary data.</text>
</comment>
<feature type="domain" description="NmrA-like" evidence="3">
    <location>
        <begin position="1"/>
        <end position="304"/>
    </location>
</feature>
<dbReference type="AlphaFoldDB" id="A0A9W9PGX8"/>
<evidence type="ECO:0000313" key="4">
    <source>
        <dbReference type="EMBL" id="KAJ5243462.1"/>
    </source>
</evidence>
<dbReference type="Gene3D" id="3.90.25.10">
    <property type="entry name" value="UDP-galactose 4-epimerase, domain 1"/>
    <property type="match status" value="1"/>
</dbReference>
<organism evidence="4 5">
    <name type="scientific">Penicillium citrinum</name>
    <dbReference type="NCBI Taxonomy" id="5077"/>
    <lineage>
        <taxon>Eukaryota</taxon>
        <taxon>Fungi</taxon>
        <taxon>Dikarya</taxon>
        <taxon>Ascomycota</taxon>
        <taxon>Pezizomycotina</taxon>
        <taxon>Eurotiomycetes</taxon>
        <taxon>Eurotiomycetidae</taxon>
        <taxon>Eurotiales</taxon>
        <taxon>Aspergillaceae</taxon>
        <taxon>Penicillium</taxon>
    </lineage>
</organism>
<dbReference type="InterPro" id="IPR051164">
    <property type="entry name" value="NmrA-like_oxidored"/>
</dbReference>
<evidence type="ECO:0000256" key="1">
    <source>
        <dbReference type="ARBA" id="ARBA00006328"/>
    </source>
</evidence>
<dbReference type="InterPro" id="IPR036291">
    <property type="entry name" value="NAD(P)-bd_dom_sf"/>
</dbReference>
<dbReference type="Pfam" id="PF05368">
    <property type="entry name" value="NmrA"/>
    <property type="match status" value="1"/>
</dbReference>
<keyword evidence="2" id="KW-0521">NADP</keyword>
<dbReference type="PANTHER" id="PTHR42748:SF11">
    <property type="entry name" value="NMRA-LIKE DOMAIN-CONTAINING PROTEIN"/>
    <property type="match status" value="1"/>
</dbReference>
<dbReference type="RefSeq" id="XP_056506466.1">
    <property type="nucleotide sequence ID" value="XM_056640709.1"/>
</dbReference>
<dbReference type="PANTHER" id="PTHR42748">
    <property type="entry name" value="NITROGEN METABOLITE REPRESSION PROTEIN NMRA FAMILY MEMBER"/>
    <property type="match status" value="1"/>
</dbReference>
<dbReference type="CDD" id="cd05251">
    <property type="entry name" value="NmrA_like_SDR_a"/>
    <property type="match status" value="1"/>
</dbReference>
<proteinExistence type="inferred from homology"/>
<dbReference type="OrthoDB" id="3358371at2759"/>
<evidence type="ECO:0000313" key="5">
    <source>
        <dbReference type="Proteomes" id="UP001147733"/>
    </source>
</evidence>
<reference evidence="4" key="1">
    <citation type="submission" date="2022-11" db="EMBL/GenBank/DDBJ databases">
        <authorList>
            <person name="Petersen C."/>
        </authorList>
    </citation>
    <scope>NUCLEOTIDE SEQUENCE</scope>
    <source>
        <strain evidence="4">IBT 23319</strain>
    </source>
</reference>
<dbReference type="GeneID" id="81379876"/>
<reference evidence="4" key="2">
    <citation type="journal article" date="2023" name="IMA Fungus">
        <title>Comparative genomic study of the Penicillium genus elucidates a diverse pangenome and 15 lateral gene transfer events.</title>
        <authorList>
            <person name="Petersen C."/>
            <person name="Sorensen T."/>
            <person name="Nielsen M.R."/>
            <person name="Sondergaard T.E."/>
            <person name="Sorensen J.L."/>
            <person name="Fitzpatrick D.A."/>
            <person name="Frisvad J.C."/>
            <person name="Nielsen K.L."/>
        </authorList>
    </citation>
    <scope>NUCLEOTIDE SEQUENCE</scope>
    <source>
        <strain evidence="4">IBT 23319</strain>
    </source>
</reference>
<keyword evidence="5" id="KW-1185">Reference proteome</keyword>
<dbReference type="GO" id="GO:0005634">
    <property type="term" value="C:nucleus"/>
    <property type="evidence" value="ECO:0007669"/>
    <property type="project" value="TreeGrafter"/>
</dbReference>
<dbReference type="Proteomes" id="UP001147733">
    <property type="component" value="Unassembled WGS sequence"/>
</dbReference>